<keyword evidence="2" id="KW-1185">Reference proteome</keyword>
<reference evidence="1" key="1">
    <citation type="submission" date="2018-02" db="EMBL/GenBank/DDBJ databases">
        <title>The genomes of Aspergillus section Nigri reveals drivers in fungal speciation.</title>
        <authorList>
            <consortium name="DOE Joint Genome Institute"/>
            <person name="Vesth T.C."/>
            <person name="Nybo J."/>
            <person name="Theobald S."/>
            <person name="Brandl J."/>
            <person name="Frisvad J.C."/>
            <person name="Nielsen K.F."/>
            <person name="Lyhne E.K."/>
            <person name="Kogle M.E."/>
            <person name="Kuo A."/>
            <person name="Riley R."/>
            <person name="Clum A."/>
            <person name="Nolan M."/>
            <person name="Lipzen A."/>
            <person name="Salamov A."/>
            <person name="Henrissat B."/>
            <person name="Wiebenga A."/>
            <person name="De vries R.P."/>
            <person name="Grigoriev I.V."/>
            <person name="Mortensen U.H."/>
            <person name="Andersen M.R."/>
            <person name="Baker S.E."/>
        </authorList>
    </citation>
    <scope>NUCLEOTIDE SEQUENCE</scope>
    <source>
        <strain evidence="1">CBS 115574</strain>
    </source>
</reference>
<proteinExistence type="predicted"/>
<dbReference type="Proteomes" id="UP000249748">
    <property type="component" value="Unassembled WGS sequence"/>
</dbReference>
<sequence length="803" mass="88553">MMATMNSPPQVAVNAQRNSNEPSPILEPLRYRTRKSLYLLSFYVAILLAPWIMTCAMMVRPLDAASYTRQGLGQSAAVVLDILVSFEFILVLEKLQAVLAIPIVSGFLAQAAVVYTQRRSPNQKLSLRQLVALADRPWANVRSWFRSLPLDGHGSPFTIFGGLFVLLVAVTPAIQSILIKYEDITIATCWEMPVWTCDPSNIATIVGLDPEPAALESMPQSLAVQQVAKKTQLVGELDVQPYLWPEQWTTIDDAEAIERGTFFWYDESFRSDRYFVSALQNGTNTGVLRQHAIRLNSTSACEAVHSSDFPQTCSGDRPFVTNLTAPDTLDIRICAPGTFGQTPWTRSRDRQDISEELWIDVVKQITDFSASVEQSNFTLKCTTNTTRGYFEISNYKNGNNPGPLLEKWPSQEVLKQDFNDYLGVDDGYAIPSVVDNDTTTLSPSNLPDPFNYEDLYAAGPLMTSALALFGNQSFLNAASYAITTNTTRSALFSICQFNALPFTRLSLTSFSTAGDTCEDLLWDIDRSSDDYWYQYLMNTIYIWVASFNDTQSAATALDMATYFANEAVLTSTATQGWSYNSRSIYFDSGTVLVKPKWSLAGVIVISVLIGLQILGLCLIVVYCHSVPTWTDSLDAFAMLRMGAEVQREKHVRFAGIRDTDKRDLEDLGRFDGLVGVVLDGSGMVQGGGGGDGEYSSIKDSSPLVRRAEGGPSTSSGIELAELPPYSSTVSVDAHNDAGSEERDERARKEGLEPPFRLAVGAPGLITKSMAPKRKARGQRKTRGQRNPRGRENPNLVITGQTQV</sequence>
<accession>A0ACD1IVB9</accession>
<dbReference type="EMBL" id="KZ824536">
    <property type="protein sequence ID" value="RAK93695.1"/>
    <property type="molecule type" value="Genomic_DNA"/>
</dbReference>
<organism evidence="1 2">
    <name type="scientific">Aspergillus costaricaensis CBS 115574</name>
    <dbReference type="NCBI Taxonomy" id="1448317"/>
    <lineage>
        <taxon>Eukaryota</taxon>
        <taxon>Fungi</taxon>
        <taxon>Dikarya</taxon>
        <taxon>Ascomycota</taxon>
        <taxon>Pezizomycotina</taxon>
        <taxon>Eurotiomycetes</taxon>
        <taxon>Eurotiomycetidae</taxon>
        <taxon>Eurotiales</taxon>
        <taxon>Aspergillaceae</taxon>
        <taxon>Aspergillus</taxon>
        <taxon>Aspergillus subgen. Circumdati</taxon>
    </lineage>
</organism>
<gene>
    <name evidence="1" type="ORF">BO79DRAFT_267921</name>
</gene>
<evidence type="ECO:0000313" key="2">
    <source>
        <dbReference type="Proteomes" id="UP000249748"/>
    </source>
</evidence>
<protein>
    <submittedName>
        <fullName evidence="1">Uncharacterized protein</fullName>
    </submittedName>
</protein>
<evidence type="ECO:0000313" key="1">
    <source>
        <dbReference type="EMBL" id="RAK93695.1"/>
    </source>
</evidence>
<name>A0ACD1IVB9_9EURO</name>